<keyword evidence="4" id="KW-0378">Hydrolase</keyword>
<evidence type="ECO:0000256" key="3">
    <source>
        <dbReference type="ARBA" id="ARBA00022670"/>
    </source>
</evidence>
<dbReference type="Gene3D" id="1.10.530.10">
    <property type="match status" value="1"/>
</dbReference>
<evidence type="ECO:0000313" key="9">
    <source>
        <dbReference type="EMBL" id="MDT2809541.1"/>
    </source>
</evidence>
<gene>
    <name evidence="9" type="ORF">P7H43_03390</name>
</gene>
<evidence type="ECO:0000256" key="7">
    <source>
        <dbReference type="SAM" id="SignalP"/>
    </source>
</evidence>
<proteinExistence type="inferred from homology"/>
<dbReference type="PANTHER" id="PTHR33308:SF9">
    <property type="entry name" value="PEPTIDOGLYCAN HYDROLASE FLGJ"/>
    <property type="match status" value="1"/>
</dbReference>
<dbReference type="GO" id="GO:0004040">
    <property type="term" value="F:amidase activity"/>
    <property type="evidence" value="ECO:0007669"/>
    <property type="project" value="InterPro"/>
</dbReference>
<dbReference type="EMBL" id="JARQBJ010000001">
    <property type="protein sequence ID" value="MDT2809541.1"/>
    <property type="molecule type" value="Genomic_DNA"/>
</dbReference>
<feature type="compositionally biased region" description="Acidic residues" evidence="6">
    <location>
        <begin position="127"/>
        <end position="138"/>
    </location>
</feature>
<evidence type="ECO:0000256" key="6">
    <source>
        <dbReference type="SAM" id="MobiDB-lite"/>
    </source>
</evidence>
<dbReference type="SUPFAM" id="SSF54001">
    <property type="entry name" value="Cysteine proteinases"/>
    <property type="match status" value="2"/>
</dbReference>
<dbReference type="AlphaFoldDB" id="A0AAW8TY00"/>
<name>A0AAW8TY00_9ENTE</name>
<dbReference type="RefSeq" id="WP_311835039.1">
    <property type="nucleotide sequence ID" value="NZ_JARQBJ010000001.1"/>
</dbReference>
<dbReference type="GO" id="GO:0006508">
    <property type="term" value="P:proteolysis"/>
    <property type="evidence" value="ECO:0007669"/>
    <property type="project" value="UniProtKB-KW"/>
</dbReference>
<dbReference type="Gene3D" id="3.90.1720.10">
    <property type="entry name" value="endopeptidase domain like (from Nostoc punctiforme)"/>
    <property type="match status" value="2"/>
</dbReference>
<dbReference type="InterPro" id="IPR038765">
    <property type="entry name" value="Papain-like_cys_pep_sf"/>
</dbReference>
<feature type="signal peptide" evidence="7">
    <location>
        <begin position="1"/>
        <end position="31"/>
    </location>
</feature>
<evidence type="ECO:0000256" key="4">
    <source>
        <dbReference type="ARBA" id="ARBA00022801"/>
    </source>
</evidence>
<dbReference type="SMART" id="SM00047">
    <property type="entry name" value="LYZ2"/>
    <property type="match status" value="1"/>
</dbReference>
<feature type="compositionally biased region" description="Basic and acidic residues" evidence="6">
    <location>
        <begin position="296"/>
        <end position="309"/>
    </location>
</feature>
<reference evidence="9" key="1">
    <citation type="submission" date="2023-03" db="EMBL/GenBank/DDBJ databases">
        <authorList>
            <person name="Shen W."/>
            <person name="Cai J."/>
        </authorList>
    </citation>
    <scope>NUCLEOTIDE SEQUENCE</scope>
    <source>
        <strain evidence="9">B226-2</strain>
    </source>
</reference>
<feature type="chain" id="PRO_5043398580" evidence="7">
    <location>
        <begin position="32"/>
        <end position="861"/>
    </location>
</feature>
<organism evidence="9 10">
    <name type="scientific">Enterococcus asini</name>
    <dbReference type="NCBI Taxonomy" id="57732"/>
    <lineage>
        <taxon>Bacteria</taxon>
        <taxon>Bacillati</taxon>
        <taxon>Bacillota</taxon>
        <taxon>Bacilli</taxon>
        <taxon>Lactobacillales</taxon>
        <taxon>Enterococcaceae</taxon>
        <taxon>Enterococcus</taxon>
    </lineage>
</organism>
<sequence length="861" mass="92325">MKKKNSMRMRKALASFSVVCILFGQGSTVYASVSDGGVGEDEASVTQATNTAPEEAATTEEAPSPAEPPAADTTTEEQPMEAEGVSDSPDASEQVTPEATPAPVPAEPVETAPDPSEPTPNEPTPEVPEETTPEEPEITVDQSGLQAQVAALKAALANQAAYTSTSFNQAELSALVDEASALLANSAADQGMLDTCATKIQQALAMLVLKGDTSALTKLVQQAGQVKASDYTEKSFAELQQWLKKAQAILKNADATAEELTPITVELEKALASLVKAPVEKPETPKPTPPKTTPEQPKENPEKPAEESTQKTTPTKPSESTSSQEAKEVTSGDDTVNELDAGYQVDSLTNSNLNGYELPLLSSYEDERQAALVAQSLKTLGAAYGNLTKEVDDQGVPKNFTNLSLTRYLYQEVLGIDLGTTYDAQAKSGDKCDLEQVKIGDLLIWEENGRAIRAALYLGQGKYLMADPEAPMSQMVDGEEKEEKGGVAIYTLQGYQEAEDGTVTIEKQGDTRTSGSIQNPSYGVHSFTSGTLTKKGKELLKTYGASVDFRVNQNTQAFIDTIAEDARELGLKYDVYASVMIAQAILESGSGTSGLSRAPYYNLFGIKGSYNGNAVLMQTMEDDGQGSMFSINASFRNYPNAKASLEDYVALIRGGAAGLKSFYQPTWRSEAKNYLQATEYLTGRYATDTQYNNKLNSIIAAYHLTQYDEPLATDAGMIISDASQIPAEYRSKMRYPAYNGANYNFSGSYPVGQCTWYAYNRIHQLGGMVDDFMGNGGEWGQKGARMGYHTTQTPTAGYAVSFHPGVAGSSTQYGHVAFVEAVGSDGILVSEGNVVGPLVVSYRVIPNSIARSNNVTYIEPK</sequence>
<evidence type="ECO:0000256" key="2">
    <source>
        <dbReference type="ARBA" id="ARBA00010266"/>
    </source>
</evidence>
<dbReference type="Pfam" id="PF00877">
    <property type="entry name" value="NLPC_P60"/>
    <property type="match status" value="1"/>
</dbReference>
<comment type="similarity">
    <text evidence="2">Belongs to the glycosyl hydrolase 73 family.</text>
</comment>
<dbReference type="GO" id="GO:0008234">
    <property type="term" value="F:cysteine-type peptidase activity"/>
    <property type="evidence" value="ECO:0007669"/>
    <property type="project" value="UniProtKB-KW"/>
</dbReference>
<comment type="caution">
    <text evidence="9">The sequence shown here is derived from an EMBL/GenBank/DDBJ whole genome shotgun (WGS) entry which is preliminary data.</text>
</comment>
<evidence type="ECO:0000256" key="1">
    <source>
        <dbReference type="ARBA" id="ARBA00007074"/>
    </source>
</evidence>
<dbReference type="Pfam" id="PF05257">
    <property type="entry name" value="CHAP"/>
    <property type="match status" value="1"/>
</dbReference>
<protein>
    <submittedName>
        <fullName evidence="9">Glucosaminidase domain-containing protein</fullName>
    </submittedName>
</protein>
<accession>A0AAW8TY00</accession>
<feature type="compositionally biased region" description="Pro residues" evidence="6">
    <location>
        <begin position="115"/>
        <end position="126"/>
    </location>
</feature>
<dbReference type="Gene3D" id="4.10.80.30">
    <property type="entry name" value="DNA polymerase, domain 6"/>
    <property type="match status" value="1"/>
</dbReference>
<comment type="similarity">
    <text evidence="1">Belongs to the peptidase C40 family.</text>
</comment>
<evidence type="ECO:0000259" key="8">
    <source>
        <dbReference type="PROSITE" id="PS50911"/>
    </source>
</evidence>
<feature type="region of interest" description="Disordered" evidence="6">
    <location>
        <begin position="276"/>
        <end position="336"/>
    </location>
</feature>
<feature type="domain" description="Peptidase C51" evidence="8">
    <location>
        <begin position="729"/>
        <end position="859"/>
    </location>
</feature>
<feature type="region of interest" description="Disordered" evidence="6">
    <location>
        <begin position="36"/>
        <end position="142"/>
    </location>
</feature>
<dbReference type="InterPro" id="IPR007921">
    <property type="entry name" value="CHAP_dom"/>
</dbReference>
<feature type="compositionally biased region" description="Low complexity" evidence="6">
    <location>
        <begin position="310"/>
        <end position="324"/>
    </location>
</feature>
<keyword evidence="7" id="KW-0732">Signal</keyword>
<dbReference type="Gene3D" id="1.20.1270.90">
    <property type="entry name" value="AF1782-like"/>
    <property type="match status" value="1"/>
</dbReference>
<dbReference type="InterPro" id="IPR002901">
    <property type="entry name" value="MGlyc_endo_b_GlcNAc-like_dom"/>
</dbReference>
<feature type="compositionally biased region" description="Low complexity" evidence="6">
    <location>
        <begin position="46"/>
        <end position="73"/>
    </location>
</feature>
<keyword evidence="5" id="KW-0788">Thiol protease</keyword>
<dbReference type="PANTHER" id="PTHR33308">
    <property type="entry name" value="PEPTIDOGLYCAN HYDROLASE FLGJ"/>
    <property type="match status" value="1"/>
</dbReference>
<dbReference type="Pfam" id="PF01832">
    <property type="entry name" value="Glucosaminidase"/>
    <property type="match status" value="1"/>
</dbReference>
<evidence type="ECO:0000256" key="5">
    <source>
        <dbReference type="ARBA" id="ARBA00022807"/>
    </source>
</evidence>
<dbReference type="InterPro" id="IPR000064">
    <property type="entry name" value="NLP_P60_dom"/>
</dbReference>
<keyword evidence="3" id="KW-0645">Protease</keyword>
<evidence type="ECO:0000313" key="10">
    <source>
        <dbReference type="Proteomes" id="UP001256711"/>
    </source>
</evidence>
<dbReference type="Proteomes" id="UP001256711">
    <property type="component" value="Unassembled WGS sequence"/>
</dbReference>
<dbReference type="InterPro" id="IPR051056">
    <property type="entry name" value="Glycosyl_Hydrolase_73"/>
</dbReference>
<dbReference type="PROSITE" id="PS50911">
    <property type="entry name" value="CHAP"/>
    <property type="match status" value="1"/>
</dbReference>